<sequence>MHDLRSDQYTHVDRDCPMSVDMHPADDVVEIALGEYRTGGATLRLVVDHPDTCRRLTEALQDARDTLIGHLHAKGNRTTLPMR</sequence>
<gene>
    <name evidence="1" type="ORF">ACFPCV_36080</name>
</gene>
<comment type="caution">
    <text evidence="1">The sequence shown here is derived from an EMBL/GenBank/DDBJ whole genome shotgun (WGS) entry which is preliminary data.</text>
</comment>
<evidence type="ECO:0000313" key="1">
    <source>
        <dbReference type="EMBL" id="MFC4858947.1"/>
    </source>
</evidence>
<dbReference type="EMBL" id="JBHSIS010000024">
    <property type="protein sequence ID" value="MFC4858947.1"/>
    <property type="molecule type" value="Genomic_DNA"/>
</dbReference>
<protein>
    <recommendedName>
        <fullName evidence="3">DUF1652 domain-containing protein</fullName>
    </recommendedName>
</protein>
<keyword evidence="2" id="KW-1185">Reference proteome</keyword>
<name>A0ABV9SEN5_9PSEU</name>
<organism evidence="1 2">
    <name type="scientific">Actinophytocola glycyrrhizae</name>
    <dbReference type="NCBI Taxonomy" id="2044873"/>
    <lineage>
        <taxon>Bacteria</taxon>
        <taxon>Bacillati</taxon>
        <taxon>Actinomycetota</taxon>
        <taxon>Actinomycetes</taxon>
        <taxon>Pseudonocardiales</taxon>
        <taxon>Pseudonocardiaceae</taxon>
    </lineage>
</organism>
<evidence type="ECO:0008006" key="3">
    <source>
        <dbReference type="Google" id="ProtNLM"/>
    </source>
</evidence>
<proteinExistence type="predicted"/>
<evidence type="ECO:0000313" key="2">
    <source>
        <dbReference type="Proteomes" id="UP001595859"/>
    </source>
</evidence>
<accession>A0ABV9SEN5</accession>
<dbReference type="RefSeq" id="WP_378061707.1">
    <property type="nucleotide sequence ID" value="NZ_JBHSIS010000024.1"/>
</dbReference>
<reference evidence="2" key="1">
    <citation type="journal article" date="2019" name="Int. J. Syst. Evol. Microbiol.">
        <title>The Global Catalogue of Microorganisms (GCM) 10K type strain sequencing project: providing services to taxonomists for standard genome sequencing and annotation.</title>
        <authorList>
            <consortium name="The Broad Institute Genomics Platform"/>
            <consortium name="The Broad Institute Genome Sequencing Center for Infectious Disease"/>
            <person name="Wu L."/>
            <person name="Ma J."/>
        </authorList>
    </citation>
    <scope>NUCLEOTIDE SEQUENCE [LARGE SCALE GENOMIC DNA]</scope>
    <source>
        <strain evidence="2">ZS-22-S1</strain>
    </source>
</reference>
<dbReference type="Proteomes" id="UP001595859">
    <property type="component" value="Unassembled WGS sequence"/>
</dbReference>